<dbReference type="Proteomes" id="UP000243793">
    <property type="component" value="Chromosome"/>
</dbReference>
<dbReference type="CDD" id="cd04301">
    <property type="entry name" value="NAT_SF"/>
    <property type="match status" value="1"/>
</dbReference>
<dbReference type="RefSeq" id="WP_086961874.1">
    <property type="nucleotide sequence ID" value="NZ_CP021376.1"/>
</dbReference>
<evidence type="ECO:0000313" key="4">
    <source>
        <dbReference type="EMBL" id="ART78789.1"/>
    </source>
</evidence>
<dbReference type="InterPro" id="IPR050832">
    <property type="entry name" value="Bact_Acetyltransf"/>
</dbReference>
<reference evidence="5" key="1">
    <citation type="submission" date="2017-05" db="EMBL/GenBank/DDBJ databases">
        <authorList>
            <person name="Sung H."/>
        </authorList>
    </citation>
    <scope>NUCLEOTIDE SEQUENCE [LARGE SCALE GENOMIC DNA]</scope>
    <source>
        <strain evidence="5">AMac2203</strain>
    </source>
</reference>
<evidence type="ECO:0000256" key="2">
    <source>
        <dbReference type="ARBA" id="ARBA00023315"/>
    </source>
</evidence>
<evidence type="ECO:0000259" key="3">
    <source>
        <dbReference type="PROSITE" id="PS51186"/>
    </source>
</evidence>
<dbReference type="EMBL" id="CP021376">
    <property type="protein sequence ID" value="ART78789.1"/>
    <property type="molecule type" value="Genomic_DNA"/>
</dbReference>
<gene>
    <name evidence="4" type="ORF">CBP12_00340</name>
</gene>
<feature type="domain" description="N-acetyltransferase" evidence="3">
    <location>
        <begin position="1"/>
        <end position="143"/>
    </location>
</feature>
<dbReference type="PROSITE" id="PS51186">
    <property type="entry name" value="GNAT"/>
    <property type="match status" value="1"/>
</dbReference>
<dbReference type="InterPro" id="IPR000182">
    <property type="entry name" value="GNAT_dom"/>
</dbReference>
<name>A0A1Y0CU75_9GAMM</name>
<dbReference type="SUPFAM" id="SSF55729">
    <property type="entry name" value="Acyl-CoA N-acyltransferases (Nat)"/>
    <property type="match status" value="1"/>
</dbReference>
<proteinExistence type="predicted"/>
<dbReference type="Pfam" id="PF00583">
    <property type="entry name" value="Acetyltransf_1"/>
    <property type="match status" value="1"/>
</dbReference>
<dbReference type="PANTHER" id="PTHR43877">
    <property type="entry name" value="AMINOALKYLPHOSPHONATE N-ACETYLTRANSFERASE-RELATED-RELATED"/>
    <property type="match status" value="1"/>
</dbReference>
<dbReference type="AlphaFoldDB" id="A0A1Y0CU75"/>
<dbReference type="KEGG" id="ocm:CBP12_00340"/>
<sequence length="143" mass="16092">MHVRLATKADLSAIAALEQRAFGEQCYPDFLFRQCLDLWPSLLWVAVKEGVVLGYIVGGSGEQAWVLSLAVANHAQRQGIGKALLNQLLSAFDKLNCPQVRLTVHPNNSAQRLYQACGFEYENEEADYFGEQQPRQVWLRQAK</sequence>
<keyword evidence="5" id="KW-1185">Reference proteome</keyword>
<evidence type="ECO:0000256" key="1">
    <source>
        <dbReference type="ARBA" id="ARBA00022679"/>
    </source>
</evidence>
<evidence type="ECO:0000313" key="5">
    <source>
        <dbReference type="Proteomes" id="UP000243793"/>
    </source>
</evidence>
<dbReference type="OrthoDB" id="5187710at2"/>
<dbReference type="GO" id="GO:0016747">
    <property type="term" value="F:acyltransferase activity, transferring groups other than amino-acyl groups"/>
    <property type="evidence" value="ECO:0007669"/>
    <property type="project" value="InterPro"/>
</dbReference>
<keyword evidence="2" id="KW-0012">Acyltransferase</keyword>
<keyword evidence="1" id="KW-0808">Transferase</keyword>
<protein>
    <recommendedName>
        <fullName evidence="3">N-acetyltransferase domain-containing protein</fullName>
    </recommendedName>
</protein>
<accession>A0A1Y0CU75</accession>
<dbReference type="Gene3D" id="3.40.630.30">
    <property type="match status" value="1"/>
</dbReference>
<dbReference type="InterPro" id="IPR016181">
    <property type="entry name" value="Acyl_CoA_acyltransferase"/>
</dbReference>
<organism evidence="4 5">
    <name type="scientific">Oceanisphaera avium</name>
    <dbReference type="NCBI Taxonomy" id="1903694"/>
    <lineage>
        <taxon>Bacteria</taxon>
        <taxon>Pseudomonadati</taxon>
        <taxon>Pseudomonadota</taxon>
        <taxon>Gammaproteobacteria</taxon>
        <taxon>Aeromonadales</taxon>
        <taxon>Aeromonadaceae</taxon>
        <taxon>Oceanisphaera</taxon>
    </lineage>
</organism>